<keyword evidence="1" id="KW-0479">Metal-binding</keyword>
<name>A0AAE3M9D6_9BACT</name>
<dbReference type="PROSITE" id="PS50966">
    <property type="entry name" value="ZF_SWIM"/>
    <property type="match status" value="1"/>
</dbReference>
<keyword evidence="4" id="KW-1185">Reference proteome</keyword>
<dbReference type="Pfam" id="PF04434">
    <property type="entry name" value="SWIM"/>
    <property type="match status" value="1"/>
</dbReference>
<dbReference type="EMBL" id="JAPDPJ010000105">
    <property type="protein sequence ID" value="MCW3789396.1"/>
    <property type="molecule type" value="Genomic_DNA"/>
</dbReference>
<dbReference type="GO" id="GO:0008270">
    <property type="term" value="F:zinc ion binding"/>
    <property type="evidence" value="ECO:0007669"/>
    <property type="project" value="UniProtKB-KW"/>
</dbReference>
<dbReference type="RefSeq" id="WP_301192951.1">
    <property type="nucleotide sequence ID" value="NZ_JAPDPJ010000105.1"/>
</dbReference>
<comment type="caution">
    <text evidence="3">The sequence shown here is derived from an EMBL/GenBank/DDBJ whole genome shotgun (WGS) entry which is preliminary data.</text>
</comment>
<organism evidence="3 4">
    <name type="scientific">Plebeiibacterium sediminum</name>
    <dbReference type="NCBI Taxonomy" id="2992112"/>
    <lineage>
        <taxon>Bacteria</taxon>
        <taxon>Pseudomonadati</taxon>
        <taxon>Bacteroidota</taxon>
        <taxon>Bacteroidia</taxon>
        <taxon>Marinilabiliales</taxon>
        <taxon>Marinilabiliaceae</taxon>
        <taxon>Plebeiibacterium</taxon>
    </lineage>
</organism>
<proteinExistence type="predicted"/>
<evidence type="ECO:0000313" key="4">
    <source>
        <dbReference type="Proteomes" id="UP001209229"/>
    </source>
</evidence>
<dbReference type="InterPro" id="IPR007527">
    <property type="entry name" value="Znf_SWIM"/>
</dbReference>
<keyword evidence="1" id="KW-0863">Zinc-finger</keyword>
<feature type="domain" description="SWIM-type" evidence="2">
    <location>
        <begin position="71"/>
        <end position="106"/>
    </location>
</feature>
<evidence type="ECO:0000313" key="3">
    <source>
        <dbReference type="EMBL" id="MCW3789396.1"/>
    </source>
</evidence>
<accession>A0AAE3M9D6</accession>
<keyword evidence="1" id="KW-0862">Zinc</keyword>
<evidence type="ECO:0000259" key="2">
    <source>
        <dbReference type="PROSITE" id="PS50966"/>
    </source>
</evidence>
<gene>
    <name evidence="3" type="ORF">OM075_23235</name>
</gene>
<protein>
    <submittedName>
        <fullName evidence="3">SWIM zinc finger family protein</fullName>
    </submittedName>
</protein>
<dbReference type="Proteomes" id="UP001209229">
    <property type="component" value="Unassembled WGS sequence"/>
</dbReference>
<evidence type="ECO:0000256" key="1">
    <source>
        <dbReference type="PROSITE-ProRule" id="PRU00325"/>
    </source>
</evidence>
<reference evidence="3" key="1">
    <citation type="submission" date="2022-10" db="EMBL/GenBank/DDBJ databases">
        <authorList>
            <person name="Yu W.X."/>
        </authorList>
    </citation>
    <scope>NUCLEOTIDE SEQUENCE</scope>
    <source>
        <strain evidence="3">AAT</strain>
    </source>
</reference>
<sequence length="551" mass="64377">MQRFGDYLFDASSMDLKESLDNIFEDDIESCCDYKIFNRGYEYFESGLVEYASIEKANNLIQASVNGSYEYEVEIYQHEDKIYGTCSCPYGGAVCKHIIAVLLHVVDEGIDNIPVQKVIKVTAKEEDVTLDAHLKQLSKSELIKLVKKYIPDDFVLQLQNKKTDKKDALVIFQRVEKKINGFFNDHELLYEPSVMEDALLKQLKKLSGFENIIAEEIGKLFVSIMEKVDSAFDEGYLYIDDYYGDGYFESSDFNQLVIDYTSHLPIEQKIKYLEKLDDTLLQMSYTTFEEIAVLMPSSINPPESSQLCDYLLTNEQMLSDSLLSRLYNNIEKKLADDQKERLLLKLSGINQNHFISLIKLLMGQSRYSEAYEHIEQYLDGSNGYVNEEMLDYYLDLCIKTNGNINNVARKVIDLKPDKAILLKVKNYNLQDISHFEQVLKKRNAYDLLSYYEDENRLQDALDLIKNNLFYDDMVFQFYKKYKKQFKEEAQAYFLKRLEENLENAGNSNYARIAETISQLRQINQSMANKLLTDIRINYKRRRNLIQMLSRF</sequence>
<dbReference type="AlphaFoldDB" id="A0AAE3M9D6"/>